<dbReference type="AlphaFoldDB" id="A0A7X5YE65"/>
<dbReference type="Proteomes" id="UP001302374">
    <property type="component" value="Chromosome"/>
</dbReference>
<dbReference type="RefSeq" id="WP_118302974.1">
    <property type="nucleotide sequence ID" value="NZ_BMPA01000001.1"/>
</dbReference>
<dbReference type="EMBL" id="JAATLI010000011">
    <property type="protein sequence ID" value="NJC19444.1"/>
    <property type="molecule type" value="Genomic_DNA"/>
</dbReference>
<dbReference type="Proteomes" id="UP000576368">
    <property type="component" value="Unassembled WGS sequence"/>
</dbReference>
<evidence type="ECO:0000313" key="4">
    <source>
        <dbReference type="Proteomes" id="UP001302374"/>
    </source>
</evidence>
<dbReference type="EMBL" id="CP043839">
    <property type="protein sequence ID" value="WOF13128.1"/>
    <property type="molecule type" value="Genomic_DNA"/>
</dbReference>
<proteinExistence type="predicted"/>
<dbReference type="GeneID" id="86892232"/>
<organism evidence="1 3">
    <name type="scientific">Butyricimonas paravirosa</name>
    <dbReference type="NCBI Taxonomy" id="1472417"/>
    <lineage>
        <taxon>Bacteria</taxon>
        <taxon>Pseudomonadati</taxon>
        <taxon>Bacteroidota</taxon>
        <taxon>Bacteroidia</taxon>
        <taxon>Bacteroidales</taxon>
        <taxon>Odoribacteraceae</taxon>
        <taxon>Butyricimonas</taxon>
    </lineage>
</organism>
<reference evidence="2 4" key="1">
    <citation type="submission" date="2019-09" db="EMBL/GenBank/DDBJ databases">
        <title>Butyricimonas paravirosa DSM 105722 (=214-4 = JCM 18677 = CCUG 65563).</title>
        <authorList>
            <person name="Le Roy T."/>
            <person name="Cani P.D."/>
        </authorList>
    </citation>
    <scope>NUCLEOTIDE SEQUENCE [LARGE SCALE GENOMIC DNA]</scope>
    <source>
        <strain evidence="2 4">DSM 105722</strain>
    </source>
</reference>
<sequence length="241" mass="28094">MNTKYILFCLICLLWGCQYSEEIIPDKDLHWGIKDENIILYSVIADIPIKIEYQNGLESYTPKLNEILNNIYNNHLGKKLFDKLKGFNKTFYISVDVDLQNYDFETDGTTIYVSRNCALLLENDINNISLTWAGILMHEFVHIFQHSTDTSPINHEIDAFMAQLSLGSFVGDSETQPFFKVIYRMLDLLDSNFNLKNPQNTEKLERRYLDAVELLKKIPKYGGKTEEWTLRGFKTLKDILQ</sequence>
<protein>
    <submittedName>
        <fullName evidence="1">Uncharacterized protein</fullName>
    </submittedName>
</protein>
<accession>A0A7X5YE65</accession>
<evidence type="ECO:0000313" key="3">
    <source>
        <dbReference type="Proteomes" id="UP000576368"/>
    </source>
</evidence>
<evidence type="ECO:0000313" key="1">
    <source>
        <dbReference type="EMBL" id="NJC19444.1"/>
    </source>
</evidence>
<reference evidence="1 3" key="2">
    <citation type="submission" date="2020-03" db="EMBL/GenBank/DDBJ databases">
        <title>Genomic Encyclopedia of Type Strains, Phase IV (KMG-IV): sequencing the most valuable type-strain genomes for metagenomic binning, comparative biology and taxonomic classification.</title>
        <authorList>
            <person name="Goeker M."/>
        </authorList>
    </citation>
    <scope>NUCLEOTIDE SEQUENCE [LARGE SCALE GENOMIC DNA]</scope>
    <source>
        <strain evidence="1 3">DSM 105722</strain>
    </source>
</reference>
<keyword evidence="4" id="KW-1185">Reference proteome</keyword>
<evidence type="ECO:0000313" key="2">
    <source>
        <dbReference type="EMBL" id="WOF13128.1"/>
    </source>
</evidence>
<gene>
    <name evidence="2" type="ORF">F1644_13035</name>
    <name evidence="1" type="ORF">GGR15_003078</name>
</gene>
<name>A0A7X5YE65_9BACT</name>